<sequence>MIKILIVDDEKPICDLIDLNLSEAGYHCTAVQDGAEALRIIENEKFDLILLDIMLPGIDGFDIMEYIRPMEIPVIFITAKYEVRDRVKGLKLGADDYLVKPFDVVELVARVEAVLRRYNKTERRLSAGDVVVDVEARTVMKAGRPVELTNKEFLLLVLFLRNRNVALFRETLYEKVWEGEYSGDSRTLDLHVQRLRKKLNWENGEFPRLVAVYKVGYRLEVGR</sequence>
<dbReference type="RefSeq" id="WP_055655118.1">
    <property type="nucleotide sequence ID" value="NZ_CABIXC010000005.1"/>
</dbReference>
<feature type="modified residue" description="4-aspartylphosphate" evidence="8">
    <location>
        <position position="52"/>
    </location>
</feature>
<dbReference type="InterPro" id="IPR001789">
    <property type="entry name" value="Sig_transdc_resp-reg_receiver"/>
</dbReference>
<dbReference type="GO" id="GO:0000976">
    <property type="term" value="F:transcription cis-regulatory region binding"/>
    <property type="evidence" value="ECO:0007669"/>
    <property type="project" value="TreeGrafter"/>
</dbReference>
<feature type="domain" description="Response regulatory" evidence="10">
    <location>
        <begin position="3"/>
        <end position="115"/>
    </location>
</feature>
<dbReference type="PROSITE" id="PS50110">
    <property type="entry name" value="RESPONSE_REGULATORY"/>
    <property type="match status" value="1"/>
</dbReference>
<evidence type="ECO:0000259" key="11">
    <source>
        <dbReference type="PROSITE" id="PS51755"/>
    </source>
</evidence>
<dbReference type="EMBL" id="QSSQ01000007">
    <property type="protein sequence ID" value="RGM05290.1"/>
    <property type="molecule type" value="Genomic_DNA"/>
</dbReference>
<dbReference type="GO" id="GO:0032993">
    <property type="term" value="C:protein-DNA complex"/>
    <property type="evidence" value="ECO:0007669"/>
    <property type="project" value="TreeGrafter"/>
</dbReference>
<dbReference type="CDD" id="cd00383">
    <property type="entry name" value="trans_reg_C"/>
    <property type="match status" value="1"/>
</dbReference>
<keyword evidence="6" id="KW-0804">Transcription</keyword>
<evidence type="ECO:0000256" key="1">
    <source>
        <dbReference type="ARBA" id="ARBA00018672"/>
    </source>
</evidence>
<name>A0A174DPA1_9FIRM</name>
<dbReference type="Gene3D" id="1.10.10.10">
    <property type="entry name" value="Winged helix-like DNA-binding domain superfamily/Winged helix DNA-binding domain"/>
    <property type="match status" value="1"/>
</dbReference>
<evidence type="ECO:0000313" key="14">
    <source>
        <dbReference type="Proteomes" id="UP000095651"/>
    </source>
</evidence>
<dbReference type="AlphaFoldDB" id="A0A174DPA1"/>
<feature type="DNA-binding region" description="OmpR/PhoB-type" evidence="9">
    <location>
        <begin position="122"/>
        <end position="221"/>
    </location>
</feature>
<dbReference type="PANTHER" id="PTHR48111">
    <property type="entry name" value="REGULATOR OF RPOS"/>
    <property type="match status" value="1"/>
</dbReference>
<dbReference type="Pfam" id="PF00072">
    <property type="entry name" value="Response_reg"/>
    <property type="match status" value="1"/>
</dbReference>
<dbReference type="InterPro" id="IPR039420">
    <property type="entry name" value="WalR-like"/>
</dbReference>
<feature type="domain" description="OmpR/PhoB-type" evidence="11">
    <location>
        <begin position="122"/>
        <end position="221"/>
    </location>
</feature>
<evidence type="ECO:0000256" key="2">
    <source>
        <dbReference type="ARBA" id="ARBA00022553"/>
    </source>
</evidence>
<accession>A0A174DPA1</accession>
<dbReference type="Gene3D" id="3.40.50.2300">
    <property type="match status" value="1"/>
</dbReference>
<evidence type="ECO:0000256" key="6">
    <source>
        <dbReference type="ARBA" id="ARBA00023163"/>
    </source>
</evidence>
<evidence type="ECO:0000256" key="3">
    <source>
        <dbReference type="ARBA" id="ARBA00023012"/>
    </source>
</evidence>
<dbReference type="SMART" id="SM00862">
    <property type="entry name" value="Trans_reg_C"/>
    <property type="match status" value="1"/>
</dbReference>
<dbReference type="SMART" id="SM00448">
    <property type="entry name" value="REC"/>
    <property type="match status" value="1"/>
</dbReference>
<proteinExistence type="predicted"/>
<evidence type="ECO:0000256" key="4">
    <source>
        <dbReference type="ARBA" id="ARBA00023015"/>
    </source>
</evidence>
<dbReference type="Proteomes" id="UP000261257">
    <property type="component" value="Unassembled WGS sequence"/>
</dbReference>
<dbReference type="GO" id="GO:0006355">
    <property type="term" value="P:regulation of DNA-templated transcription"/>
    <property type="evidence" value="ECO:0007669"/>
    <property type="project" value="InterPro"/>
</dbReference>
<gene>
    <name evidence="12" type="primary">regX3_2</name>
    <name evidence="13" type="ORF">DXC39_10735</name>
    <name evidence="12" type="ORF">ERS852407_02271</name>
</gene>
<dbReference type="GO" id="GO:0000156">
    <property type="term" value="F:phosphorelay response regulator activity"/>
    <property type="evidence" value="ECO:0007669"/>
    <property type="project" value="TreeGrafter"/>
</dbReference>
<dbReference type="InterPro" id="IPR001867">
    <property type="entry name" value="OmpR/PhoB-type_DNA-bd"/>
</dbReference>
<protein>
    <recommendedName>
        <fullName evidence="1">Stage 0 sporulation protein A homolog</fullName>
    </recommendedName>
</protein>
<dbReference type="FunFam" id="3.40.50.2300:FF:000001">
    <property type="entry name" value="DNA-binding response regulator PhoB"/>
    <property type="match status" value="1"/>
</dbReference>
<evidence type="ECO:0000313" key="12">
    <source>
        <dbReference type="EMBL" id="CUO26068.1"/>
    </source>
</evidence>
<keyword evidence="3" id="KW-0902">Two-component regulatory system</keyword>
<keyword evidence="2 8" id="KW-0597">Phosphoprotein</keyword>
<reference evidence="12 14" key="1">
    <citation type="submission" date="2015-09" db="EMBL/GenBank/DDBJ databases">
        <authorList>
            <consortium name="Pathogen Informatics"/>
        </authorList>
    </citation>
    <scope>NUCLEOTIDE SEQUENCE [LARGE SCALE GENOMIC DNA]</scope>
    <source>
        <strain evidence="12 14">2789STDY5608850</strain>
    </source>
</reference>
<dbReference type="SUPFAM" id="SSF52172">
    <property type="entry name" value="CheY-like"/>
    <property type="match status" value="1"/>
</dbReference>
<reference evidence="13 15" key="2">
    <citation type="submission" date="2018-08" db="EMBL/GenBank/DDBJ databases">
        <title>A genome reference for cultivated species of the human gut microbiota.</title>
        <authorList>
            <person name="Zou Y."/>
            <person name="Xue W."/>
            <person name="Luo G."/>
        </authorList>
    </citation>
    <scope>NUCLEOTIDE SEQUENCE [LARGE SCALE GENOMIC DNA]</scope>
    <source>
        <strain evidence="13 15">TF05-11AC</strain>
    </source>
</reference>
<dbReference type="InterPro" id="IPR036388">
    <property type="entry name" value="WH-like_DNA-bd_sf"/>
</dbReference>
<keyword evidence="4" id="KW-0805">Transcription regulation</keyword>
<dbReference type="Pfam" id="PF00486">
    <property type="entry name" value="Trans_reg_C"/>
    <property type="match status" value="1"/>
</dbReference>
<dbReference type="Gene3D" id="6.10.250.690">
    <property type="match status" value="1"/>
</dbReference>
<evidence type="ECO:0000259" key="10">
    <source>
        <dbReference type="PROSITE" id="PS50110"/>
    </source>
</evidence>
<comment type="function">
    <text evidence="7">May play the central regulatory role in sporulation. It may be an element of the effector pathway responsible for the activation of sporulation genes in response to nutritional stress. Spo0A may act in concert with spo0H (a sigma factor) to control the expression of some genes that are critical to the sporulation process.</text>
</comment>
<evidence type="ECO:0000313" key="13">
    <source>
        <dbReference type="EMBL" id="RGM05290.1"/>
    </source>
</evidence>
<dbReference type="Proteomes" id="UP000095651">
    <property type="component" value="Unassembled WGS sequence"/>
</dbReference>
<dbReference type="InterPro" id="IPR011006">
    <property type="entry name" value="CheY-like_superfamily"/>
</dbReference>
<evidence type="ECO:0000256" key="9">
    <source>
        <dbReference type="PROSITE-ProRule" id="PRU01091"/>
    </source>
</evidence>
<dbReference type="CDD" id="cd17574">
    <property type="entry name" value="REC_OmpR"/>
    <property type="match status" value="1"/>
</dbReference>
<evidence type="ECO:0000256" key="7">
    <source>
        <dbReference type="ARBA" id="ARBA00024867"/>
    </source>
</evidence>
<evidence type="ECO:0000313" key="15">
    <source>
        <dbReference type="Proteomes" id="UP000261257"/>
    </source>
</evidence>
<dbReference type="GO" id="GO:0005829">
    <property type="term" value="C:cytosol"/>
    <property type="evidence" value="ECO:0007669"/>
    <property type="project" value="TreeGrafter"/>
</dbReference>
<evidence type="ECO:0000256" key="5">
    <source>
        <dbReference type="ARBA" id="ARBA00023125"/>
    </source>
</evidence>
<dbReference type="EMBL" id="CYZE01000005">
    <property type="protein sequence ID" value="CUO26068.1"/>
    <property type="molecule type" value="Genomic_DNA"/>
</dbReference>
<evidence type="ECO:0000256" key="8">
    <source>
        <dbReference type="PROSITE-ProRule" id="PRU00169"/>
    </source>
</evidence>
<dbReference type="PROSITE" id="PS51755">
    <property type="entry name" value="OMPR_PHOB"/>
    <property type="match status" value="1"/>
</dbReference>
<keyword evidence="5 9" id="KW-0238">DNA-binding</keyword>
<dbReference type="PANTHER" id="PTHR48111:SF1">
    <property type="entry name" value="TWO-COMPONENT RESPONSE REGULATOR ORR33"/>
    <property type="match status" value="1"/>
</dbReference>
<organism evidence="12 14">
    <name type="scientific">Hungatella hathewayi</name>
    <dbReference type="NCBI Taxonomy" id="154046"/>
    <lineage>
        <taxon>Bacteria</taxon>
        <taxon>Bacillati</taxon>
        <taxon>Bacillota</taxon>
        <taxon>Clostridia</taxon>
        <taxon>Lachnospirales</taxon>
        <taxon>Lachnospiraceae</taxon>
        <taxon>Hungatella</taxon>
    </lineage>
</organism>